<keyword evidence="8" id="KW-0626">Porin</keyword>
<dbReference type="PRINTS" id="PR00182">
    <property type="entry name" value="ECOLNEIPORIN"/>
</dbReference>
<dbReference type="AlphaFoldDB" id="A0A6J5GGM9"/>
<dbReference type="EMBL" id="CADIKL010000031">
    <property type="protein sequence ID" value="CAB3800219.1"/>
    <property type="molecule type" value="Genomic_DNA"/>
</dbReference>
<evidence type="ECO:0000256" key="1">
    <source>
        <dbReference type="ARBA" id="ARBA00004571"/>
    </source>
</evidence>
<evidence type="ECO:0000256" key="10">
    <source>
        <dbReference type="ARBA" id="ARBA00023237"/>
    </source>
</evidence>
<keyword evidence="4" id="KW-1134">Transmembrane beta strand</keyword>
<organism evidence="13 14">
    <name type="scientific">Paraburkholderia caffeinitolerans</name>
    <dbReference type="NCBI Taxonomy" id="1723730"/>
    <lineage>
        <taxon>Bacteria</taxon>
        <taxon>Pseudomonadati</taxon>
        <taxon>Pseudomonadota</taxon>
        <taxon>Betaproteobacteria</taxon>
        <taxon>Burkholderiales</taxon>
        <taxon>Burkholderiaceae</taxon>
        <taxon>Paraburkholderia</taxon>
    </lineage>
</organism>
<evidence type="ECO:0000313" key="13">
    <source>
        <dbReference type="EMBL" id="CAB3800219.1"/>
    </source>
</evidence>
<comment type="subcellular location">
    <subcellularLocation>
        <location evidence="1">Cell outer membrane</location>
        <topology evidence="1">Multi-pass membrane protein</topology>
    </subcellularLocation>
</comment>
<keyword evidence="9" id="KW-0472">Membrane</keyword>
<feature type="signal peptide" evidence="11">
    <location>
        <begin position="1"/>
        <end position="26"/>
    </location>
</feature>
<protein>
    <submittedName>
        <fullName evidence="13">Outer membrane porin protein 32</fullName>
    </submittedName>
</protein>
<dbReference type="InterPro" id="IPR033900">
    <property type="entry name" value="Gram_neg_porin_domain"/>
</dbReference>
<feature type="chain" id="PRO_5027102220" evidence="11">
    <location>
        <begin position="27"/>
        <end position="376"/>
    </location>
</feature>
<dbReference type="GO" id="GO:0046930">
    <property type="term" value="C:pore complex"/>
    <property type="evidence" value="ECO:0007669"/>
    <property type="project" value="UniProtKB-KW"/>
</dbReference>
<proteinExistence type="predicted"/>
<dbReference type="SUPFAM" id="SSF56935">
    <property type="entry name" value="Porins"/>
    <property type="match status" value="1"/>
</dbReference>
<evidence type="ECO:0000256" key="11">
    <source>
        <dbReference type="SAM" id="SignalP"/>
    </source>
</evidence>
<evidence type="ECO:0000256" key="7">
    <source>
        <dbReference type="ARBA" id="ARBA00023065"/>
    </source>
</evidence>
<dbReference type="RefSeq" id="WP_175197097.1">
    <property type="nucleotide sequence ID" value="NZ_CADIKL010000031.1"/>
</dbReference>
<accession>A0A6J5GGM9</accession>
<keyword evidence="7" id="KW-0406">Ion transport</keyword>
<dbReference type="InterPro" id="IPR001702">
    <property type="entry name" value="Porin_Gram-ve"/>
</dbReference>
<gene>
    <name evidence="13" type="ORF">LMG28688_05125</name>
</gene>
<dbReference type="InterPro" id="IPR002299">
    <property type="entry name" value="Porin_Neis"/>
</dbReference>
<feature type="domain" description="Porin" evidence="12">
    <location>
        <begin position="14"/>
        <end position="347"/>
    </location>
</feature>
<keyword evidence="3" id="KW-0813">Transport</keyword>
<dbReference type="Gene3D" id="2.40.160.10">
    <property type="entry name" value="Porin"/>
    <property type="match status" value="1"/>
</dbReference>
<dbReference type="PANTHER" id="PTHR34501">
    <property type="entry name" value="PROTEIN YDDL-RELATED"/>
    <property type="match status" value="1"/>
</dbReference>
<comment type="subunit">
    <text evidence="2">Homotrimer.</text>
</comment>
<evidence type="ECO:0000256" key="2">
    <source>
        <dbReference type="ARBA" id="ARBA00011233"/>
    </source>
</evidence>
<keyword evidence="5" id="KW-0812">Transmembrane</keyword>
<name>A0A6J5GGM9_9BURK</name>
<keyword evidence="10" id="KW-0998">Cell outer membrane</keyword>
<evidence type="ECO:0000256" key="3">
    <source>
        <dbReference type="ARBA" id="ARBA00022448"/>
    </source>
</evidence>
<dbReference type="PRINTS" id="PR00184">
    <property type="entry name" value="NEISSPPORIN"/>
</dbReference>
<evidence type="ECO:0000256" key="4">
    <source>
        <dbReference type="ARBA" id="ARBA00022452"/>
    </source>
</evidence>
<dbReference type="Pfam" id="PF13609">
    <property type="entry name" value="Porin_4"/>
    <property type="match status" value="1"/>
</dbReference>
<evidence type="ECO:0000256" key="6">
    <source>
        <dbReference type="ARBA" id="ARBA00022729"/>
    </source>
</evidence>
<dbReference type="Proteomes" id="UP000494119">
    <property type="component" value="Unassembled WGS sequence"/>
</dbReference>
<dbReference type="CDD" id="cd00342">
    <property type="entry name" value="gram_neg_porins"/>
    <property type="match status" value="1"/>
</dbReference>
<reference evidence="13 14" key="1">
    <citation type="submission" date="2020-04" db="EMBL/GenBank/DDBJ databases">
        <authorList>
            <person name="De Canck E."/>
        </authorList>
    </citation>
    <scope>NUCLEOTIDE SEQUENCE [LARGE SCALE GENOMIC DNA]</scope>
    <source>
        <strain evidence="13 14">LMG 28688</strain>
    </source>
</reference>
<dbReference type="PANTHER" id="PTHR34501:SF9">
    <property type="entry name" value="MAJOR OUTER MEMBRANE PROTEIN P.IA"/>
    <property type="match status" value="1"/>
</dbReference>
<dbReference type="GO" id="GO:0009279">
    <property type="term" value="C:cell outer membrane"/>
    <property type="evidence" value="ECO:0007669"/>
    <property type="project" value="UniProtKB-SubCell"/>
</dbReference>
<evidence type="ECO:0000259" key="12">
    <source>
        <dbReference type="Pfam" id="PF13609"/>
    </source>
</evidence>
<evidence type="ECO:0000256" key="5">
    <source>
        <dbReference type="ARBA" id="ARBA00022692"/>
    </source>
</evidence>
<keyword evidence="14" id="KW-1185">Reference proteome</keyword>
<evidence type="ECO:0000256" key="9">
    <source>
        <dbReference type="ARBA" id="ARBA00023136"/>
    </source>
</evidence>
<evidence type="ECO:0000256" key="8">
    <source>
        <dbReference type="ARBA" id="ARBA00023114"/>
    </source>
</evidence>
<dbReference type="InterPro" id="IPR023614">
    <property type="entry name" value="Porin_dom_sf"/>
</dbReference>
<dbReference type="GO" id="GO:0015288">
    <property type="term" value="F:porin activity"/>
    <property type="evidence" value="ECO:0007669"/>
    <property type="project" value="UniProtKB-KW"/>
</dbReference>
<dbReference type="InterPro" id="IPR050298">
    <property type="entry name" value="Gram-neg_bact_OMP"/>
</dbReference>
<evidence type="ECO:0000313" key="14">
    <source>
        <dbReference type="Proteomes" id="UP000494119"/>
    </source>
</evidence>
<sequence>MRVRGHRLHSVALAAALTFAAGGAAAGESSVTLYGVADAYMQYLDNGGNHTTALKSGGSTSSLFGLKGDEDLGGGLRAQFDVESGFNLNTGGLYADTSTLFFRQAWVGLKDDKYGSLSFGRQYDPSFRVVYPTDPFKVNEGLSPFAAYVLAVDHNTLSTQYDAARLSNSMLYQSPQLGGVQLYAMYAFAATVTQPVSQTTGNALNVGVNYTGAGLYAGLAYEYQHPGTAHYATLPGPLDLLGTEHFIGALAYRIGPVNLQFNYSYNRPKDPAPHTLAALLGTAHSQSIAELGATIQATSVDEIQLAALYRNVRGAHDNTPGFEIGADHWISKRTSLYVRAGYFKNNGTATVSWPGVSVAQGDTKQAMGAVGMTHRF</sequence>
<keyword evidence="6 11" id="KW-0732">Signal</keyword>
<dbReference type="GO" id="GO:0034220">
    <property type="term" value="P:monoatomic ion transmembrane transport"/>
    <property type="evidence" value="ECO:0007669"/>
    <property type="project" value="InterPro"/>
</dbReference>